<dbReference type="GeneID" id="87891189"/>
<protein>
    <submittedName>
        <fullName evidence="1">Uncharacterized protein</fullName>
    </submittedName>
</protein>
<dbReference type="Proteomes" id="UP001322138">
    <property type="component" value="Unassembled WGS sequence"/>
</dbReference>
<reference evidence="1 2" key="1">
    <citation type="journal article" date="2023" name="bioRxiv">
        <title>High-quality genome assemblies of four members of thePodospora anserinaspecies complex.</title>
        <authorList>
            <person name="Ament-Velasquez S.L."/>
            <person name="Vogan A.A."/>
            <person name="Wallerman O."/>
            <person name="Hartmann F."/>
            <person name="Gautier V."/>
            <person name="Silar P."/>
            <person name="Giraud T."/>
            <person name="Johannesson H."/>
        </authorList>
    </citation>
    <scope>NUCLEOTIDE SEQUENCE [LARGE SCALE GENOMIC DNA]</scope>
    <source>
        <strain evidence="1 2">CBS 112042</strain>
    </source>
</reference>
<proteinExistence type="predicted"/>
<accession>A0ABR0G1Q4</accession>
<dbReference type="EMBL" id="JAFFGZ010000001">
    <property type="protein sequence ID" value="KAK4649668.1"/>
    <property type="molecule type" value="Genomic_DNA"/>
</dbReference>
<sequence>MAFTVIPLDVHSLAKLLLPSKQHKLARDWRGLKRQHVSTNIPTEGKDAVEVDLNDFVEVLIWELLAGVPPLDAGAIDQYAYFPALV</sequence>
<evidence type="ECO:0000313" key="1">
    <source>
        <dbReference type="EMBL" id="KAK4649668.1"/>
    </source>
</evidence>
<name>A0ABR0G1Q4_9PEZI</name>
<organism evidence="1 2">
    <name type="scientific">Podospora bellae-mahoneyi</name>
    <dbReference type="NCBI Taxonomy" id="2093777"/>
    <lineage>
        <taxon>Eukaryota</taxon>
        <taxon>Fungi</taxon>
        <taxon>Dikarya</taxon>
        <taxon>Ascomycota</taxon>
        <taxon>Pezizomycotina</taxon>
        <taxon>Sordariomycetes</taxon>
        <taxon>Sordariomycetidae</taxon>
        <taxon>Sordariales</taxon>
        <taxon>Podosporaceae</taxon>
        <taxon>Podospora</taxon>
    </lineage>
</organism>
<gene>
    <name evidence="1" type="ORF">QC761_0023720</name>
</gene>
<dbReference type="RefSeq" id="XP_062738643.1">
    <property type="nucleotide sequence ID" value="XM_062872091.1"/>
</dbReference>
<evidence type="ECO:0000313" key="2">
    <source>
        <dbReference type="Proteomes" id="UP001322138"/>
    </source>
</evidence>
<keyword evidence="2" id="KW-1185">Reference proteome</keyword>
<comment type="caution">
    <text evidence="1">The sequence shown here is derived from an EMBL/GenBank/DDBJ whole genome shotgun (WGS) entry which is preliminary data.</text>
</comment>